<keyword evidence="2" id="KW-1185">Reference proteome</keyword>
<dbReference type="KEGG" id="rmm:ROSMUCSMR3_02915"/>
<reference evidence="1 2" key="1">
    <citation type="submission" date="2017-03" db="EMBL/GenBank/DDBJ databases">
        <title>Genome Sequence of Roseovarius mucosus strain SMR3 Isolated from a culture of the Diatom Skeletonema marinoi.</title>
        <authorList>
            <person name="Topel M."/>
            <person name="Pinder M."/>
            <person name="Johansson O.N."/>
            <person name="Kourtchenko O."/>
            <person name="Godhe A."/>
            <person name="Clarke A.K."/>
        </authorList>
    </citation>
    <scope>NUCLEOTIDE SEQUENCE [LARGE SCALE GENOMIC DNA]</scope>
    <source>
        <strain evidence="1 2">SMR3</strain>
    </source>
</reference>
<proteinExistence type="predicted"/>
<dbReference type="Proteomes" id="UP000192273">
    <property type="component" value="Chromosome"/>
</dbReference>
<name>A0A1V0RRY9_9RHOB</name>
<dbReference type="AlphaFoldDB" id="A0A1V0RRY9"/>
<protein>
    <submittedName>
        <fullName evidence="1">Uncharacterized protein</fullName>
    </submittedName>
</protein>
<dbReference type="EMBL" id="CP020474">
    <property type="protein sequence ID" value="ARE84382.1"/>
    <property type="molecule type" value="Genomic_DNA"/>
</dbReference>
<sequence length="181" mass="20424">MLTMKSSLPFLITTPFCHESESFYGELSEAVLEAFVVYALSSNKKSVRGVVSIGEEKILVNASLICSSEVEECLSRFSSAIWKNSEDEIFSMRLSDIFKYEEFDNVNELKKRASKLISELSGAQVYVSVSDKTQILAEHSAMIFQAIYMRSHADDITYDPRVKLNVSEFVARGVRLESSNY</sequence>
<gene>
    <name evidence="1" type="ORF">ROSMUCSMR3_02915</name>
</gene>
<organism evidence="1 2">
    <name type="scientific">Roseovarius mucosus</name>
    <dbReference type="NCBI Taxonomy" id="215743"/>
    <lineage>
        <taxon>Bacteria</taxon>
        <taxon>Pseudomonadati</taxon>
        <taxon>Pseudomonadota</taxon>
        <taxon>Alphaproteobacteria</taxon>
        <taxon>Rhodobacterales</taxon>
        <taxon>Roseobacteraceae</taxon>
        <taxon>Roseovarius</taxon>
    </lineage>
</organism>
<evidence type="ECO:0000313" key="1">
    <source>
        <dbReference type="EMBL" id="ARE84382.1"/>
    </source>
</evidence>
<evidence type="ECO:0000313" key="2">
    <source>
        <dbReference type="Proteomes" id="UP000192273"/>
    </source>
</evidence>
<dbReference type="RefSeq" id="WP_157667318.1">
    <property type="nucleotide sequence ID" value="NZ_CP020474.1"/>
</dbReference>
<accession>A0A1V0RRY9</accession>